<name>A0A9D1KA52_9FIRM</name>
<dbReference type="GO" id="GO:0005886">
    <property type="term" value="C:plasma membrane"/>
    <property type="evidence" value="ECO:0007669"/>
    <property type="project" value="InterPro"/>
</dbReference>
<dbReference type="SUPFAM" id="SSF51735">
    <property type="entry name" value="NAD(P)-binding Rossmann-fold domains"/>
    <property type="match status" value="1"/>
</dbReference>
<dbReference type="Pfam" id="PF02254">
    <property type="entry name" value="TrkA_N"/>
    <property type="match status" value="1"/>
</dbReference>
<keyword evidence="2" id="KW-0813">Transport</keyword>
<dbReference type="InterPro" id="IPR003148">
    <property type="entry name" value="RCK_N"/>
</dbReference>
<reference evidence="7" key="1">
    <citation type="submission" date="2020-10" db="EMBL/GenBank/DDBJ databases">
        <authorList>
            <person name="Gilroy R."/>
        </authorList>
    </citation>
    <scope>NUCLEOTIDE SEQUENCE</scope>
    <source>
        <strain evidence="7">14508</strain>
    </source>
</reference>
<accession>A0A9D1KA52</accession>
<protein>
    <recommendedName>
        <fullName evidence="1">Trk system potassium uptake protein TrkA</fullName>
    </recommendedName>
</protein>
<dbReference type="Pfam" id="PF02080">
    <property type="entry name" value="TrkA_C"/>
    <property type="match status" value="1"/>
</dbReference>
<evidence type="ECO:0000259" key="6">
    <source>
        <dbReference type="PROSITE" id="PS51202"/>
    </source>
</evidence>
<dbReference type="PANTHER" id="PTHR43833:SF8">
    <property type="entry name" value="TRK SYSTEM POTASSIUM UPTAKE PROTEIN TRKA"/>
    <property type="match status" value="1"/>
</dbReference>
<keyword evidence="2" id="KW-0406">Ion transport</keyword>
<dbReference type="SUPFAM" id="SSF116726">
    <property type="entry name" value="TrkA C-terminal domain-like"/>
    <property type="match status" value="1"/>
</dbReference>
<dbReference type="InterPro" id="IPR006037">
    <property type="entry name" value="RCK_C"/>
</dbReference>
<keyword evidence="3" id="KW-0630">Potassium</keyword>
<dbReference type="InterPro" id="IPR036721">
    <property type="entry name" value="RCK_C_sf"/>
</dbReference>
<dbReference type="Proteomes" id="UP000886893">
    <property type="component" value="Unassembled WGS sequence"/>
</dbReference>
<evidence type="ECO:0000259" key="5">
    <source>
        <dbReference type="PROSITE" id="PS51201"/>
    </source>
</evidence>
<dbReference type="PROSITE" id="PS51201">
    <property type="entry name" value="RCK_N"/>
    <property type="match status" value="1"/>
</dbReference>
<evidence type="ECO:0000313" key="7">
    <source>
        <dbReference type="EMBL" id="HIT17273.1"/>
    </source>
</evidence>
<dbReference type="GO" id="GO:0015079">
    <property type="term" value="F:potassium ion transmembrane transporter activity"/>
    <property type="evidence" value="ECO:0007669"/>
    <property type="project" value="InterPro"/>
</dbReference>
<proteinExistence type="predicted"/>
<organism evidence="7 8">
    <name type="scientific">Candidatus Caccosoma faecigallinarum</name>
    <dbReference type="NCBI Taxonomy" id="2840720"/>
    <lineage>
        <taxon>Bacteria</taxon>
        <taxon>Bacillati</taxon>
        <taxon>Bacillota</taxon>
        <taxon>Bacillota incertae sedis</taxon>
        <taxon>Candidatus Caccosoma</taxon>
    </lineage>
</organism>
<keyword evidence="4" id="KW-0520">NAD</keyword>
<feature type="domain" description="RCK C-terminal" evidence="6">
    <location>
        <begin position="137"/>
        <end position="216"/>
    </location>
</feature>
<sequence>MKVLVVGCGKFGVRVSEYLCRKNHDVVVIDNNPEAFHALGEEFTGKTVCGVGFDKDVLQQAGIVTSDVVISCASSDSLNAVVANIAKNIYHVPTVIARIYDPTRAKMFESMGIYTVSITRLGVDNVLEYLEENKVWRVLRKFANDDVQVIKVRVPLSLEGTPIKDLKEEGKMNVIAIERQGHSIFPLDDTICEYNDMIYFVIRKDYLNQAREKLQL</sequence>
<dbReference type="InterPro" id="IPR036291">
    <property type="entry name" value="NAD(P)-bd_dom_sf"/>
</dbReference>
<reference evidence="7" key="2">
    <citation type="journal article" date="2021" name="PeerJ">
        <title>Extensive microbial diversity within the chicken gut microbiome revealed by metagenomics and culture.</title>
        <authorList>
            <person name="Gilroy R."/>
            <person name="Ravi A."/>
            <person name="Getino M."/>
            <person name="Pursley I."/>
            <person name="Horton D.L."/>
            <person name="Alikhan N.F."/>
            <person name="Baker D."/>
            <person name="Gharbi K."/>
            <person name="Hall N."/>
            <person name="Watson M."/>
            <person name="Adriaenssens E.M."/>
            <person name="Foster-Nyarko E."/>
            <person name="Jarju S."/>
            <person name="Secka A."/>
            <person name="Antonio M."/>
            <person name="Oren A."/>
            <person name="Chaudhuri R.R."/>
            <person name="La Ragione R."/>
            <person name="Hildebrand F."/>
            <person name="Pallen M.J."/>
        </authorList>
    </citation>
    <scope>NUCLEOTIDE SEQUENCE</scope>
    <source>
        <strain evidence="7">14508</strain>
    </source>
</reference>
<dbReference type="PANTHER" id="PTHR43833">
    <property type="entry name" value="POTASSIUM CHANNEL PROTEIN 2-RELATED-RELATED"/>
    <property type="match status" value="1"/>
</dbReference>
<evidence type="ECO:0000256" key="2">
    <source>
        <dbReference type="ARBA" id="ARBA00022538"/>
    </source>
</evidence>
<dbReference type="InterPro" id="IPR006036">
    <property type="entry name" value="K_uptake_TrkA"/>
</dbReference>
<evidence type="ECO:0000256" key="1">
    <source>
        <dbReference type="ARBA" id="ARBA00017378"/>
    </source>
</evidence>
<gene>
    <name evidence="7" type="ORF">IAD04_02690</name>
</gene>
<evidence type="ECO:0000313" key="8">
    <source>
        <dbReference type="Proteomes" id="UP000886893"/>
    </source>
</evidence>
<keyword evidence="2" id="KW-0633">Potassium transport</keyword>
<evidence type="ECO:0000256" key="4">
    <source>
        <dbReference type="ARBA" id="ARBA00023027"/>
    </source>
</evidence>
<feature type="domain" description="RCK N-terminal" evidence="5">
    <location>
        <begin position="1"/>
        <end position="118"/>
    </location>
</feature>
<evidence type="ECO:0000256" key="3">
    <source>
        <dbReference type="ARBA" id="ARBA00022958"/>
    </source>
</evidence>
<dbReference type="Gene3D" id="3.30.70.1450">
    <property type="entry name" value="Regulator of K+ conductance, C-terminal domain"/>
    <property type="match status" value="1"/>
</dbReference>
<comment type="caution">
    <text evidence="7">The sequence shown here is derived from an EMBL/GenBank/DDBJ whole genome shotgun (WGS) entry which is preliminary data.</text>
</comment>
<dbReference type="AlphaFoldDB" id="A0A9D1KA52"/>
<dbReference type="PRINTS" id="PR00335">
    <property type="entry name" value="KUPTAKETRKA"/>
</dbReference>
<dbReference type="PROSITE" id="PS51202">
    <property type="entry name" value="RCK_C"/>
    <property type="match status" value="1"/>
</dbReference>
<dbReference type="Gene3D" id="3.40.50.720">
    <property type="entry name" value="NAD(P)-binding Rossmann-like Domain"/>
    <property type="match status" value="1"/>
</dbReference>
<dbReference type="InterPro" id="IPR050721">
    <property type="entry name" value="Trk_Ktr_HKT_K-transport"/>
</dbReference>
<dbReference type="EMBL" id="DVKI01000084">
    <property type="protein sequence ID" value="HIT17273.1"/>
    <property type="molecule type" value="Genomic_DNA"/>
</dbReference>